<dbReference type="AlphaFoldDB" id="A0A1F4TNM3"/>
<dbReference type="Gene3D" id="3.20.20.140">
    <property type="entry name" value="Metal-dependent hydrolases"/>
    <property type="match status" value="1"/>
</dbReference>
<feature type="binding site" evidence="6">
    <location>
        <position position="180"/>
    </location>
    <ligand>
        <name>Zn(2+)</name>
        <dbReference type="ChEBI" id="CHEBI:29105"/>
        <label>2</label>
    </ligand>
</feature>
<feature type="domain" description="Dihydroorotase catalytic" evidence="7">
    <location>
        <begin position="50"/>
        <end position="235"/>
    </location>
</feature>
<feature type="active site" evidence="6">
    <location>
        <position position="305"/>
    </location>
</feature>
<evidence type="ECO:0000256" key="3">
    <source>
        <dbReference type="ARBA" id="ARBA00022723"/>
    </source>
</evidence>
<comment type="function">
    <text evidence="1 6">Catalyzes the reversible cyclization of carbamoyl aspartate to dihydroorotate.</text>
</comment>
<dbReference type="UniPathway" id="UPA00070">
    <property type="reaction ID" value="UER00117"/>
</dbReference>
<feature type="binding site" evidence="6">
    <location>
        <position position="63"/>
    </location>
    <ligand>
        <name>Zn(2+)</name>
        <dbReference type="ChEBI" id="CHEBI:29105"/>
        <label>1</label>
    </ligand>
</feature>
<dbReference type="InterPro" id="IPR004722">
    <property type="entry name" value="DHOase"/>
</dbReference>
<feature type="binding site" evidence="6">
    <location>
        <position position="95"/>
    </location>
    <ligand>
        <name>substrate</name>
    </ligand>
</feature>
<dbReference type="GO" id="GO:0005737">
    <property type="term" value="C:cytoplasm"/>
    <property type="evidence" value="ECO:0007669"/>
    <property type="project" value="TreeGrafter"/>
</dbReference>
<dbReference type="GO" id="GO:0044205">
    <property type="term" value="P:'de novo' UMP biosynthetic process"/>
    <property type="evidence" value="ECO:0007669"/>
    <property type="project" value="UniProtKB-UniRule"/>
</dbReference>
<feature type="binding site" evidence="6">
    <location>
        <position position="153"/>
    </location>
    <ligand>
        <name>Zn(2+)</name>
        <dbReference type="ChEBI" id="CHEBI:29105"/>
        <label>1</label>
    </ligand>
</feature>
<reference evidence="8 9" key="1">
    <citation type="journal article" date="2016" name="Nat. Commun.">
        <title>Thousands of microbial genomes shed light on interconnected biogeochemical processes in an aquifer system.</title>
        <authorList>
            <person name="Anantharaman K."/>
            <person name="Brown C.T."/>
            <person name="Hug L.A."/>
            <person name="Sharon I."/>
            <person name="Castelle C.J."/>
            <person name="Probst A.J."/>
            <person name="Thomas B.C."/>
            <person name="Singh A."/>
            <person name="Wilkins M.J."/>
            <person name="Karaoz U."/>
            <person name="Brodie E.L."/>
            <person name="Williams K.H."/>
            <person name="Hubbard S.S."/>
            <person name="Banfield J.F."/>
        </authorList>
    </citation>
    <scope>NUCLEOTIDE SEQUENCE [LARGE SCALE GENOMIC DNA]</scope>
</reference>
<dbReference type="SUPFAM" id="SSF51338">
    <property type="entry name" value="Composite domain of metallo-dependent hydrolases"/>
    <property type="match status" value="1"/>
</dbReference>
<comment type="pathway">
    <text evidence="6">Pyrimidine metabolism; UMP biosynthesis via de novo pathway; (S)-dihydroorotate from bicarbonate: step 3/3.</text>
</comment>
<organism evidence="8 9">
    <name type="scientific">candidate division WOR-1 bacterium RIFOXYB2_FULL_48_7</name>
    <dbReference type="NCBI Taxonomy" id="1802583"/>
    <lineage>
        <taxon>Bacteria</taxon>
        <taxon>Bacillati</taxon>
        <taxon>Saganbacteria</taxon>
    </lineage>
</organism>
<evidence type="ECO:0000313" key="8">
    <source>
        <dbReference type="EMBL" id="OGC34217.1"/>
    </source>
</evidence>
<feature type="binding site" evidence="6">
    <location>
        <position position="232"/>
    </location>
    <ligand>
        <name>Zn(2+)</name>
        <dbReference type="ChEBI" id="CHEBI:29105"/>
        <label>2</label>
    </ligand>
</feature>
<feature type="binding site" evidence="6">
    <location>
        <position position="278"/>
    </location>
    <ligand>
        <name>substrate</name>
    </ligand>
</feature>
<keyword evidence="5 6" id="KW-0665">Pyrimidine biosynthesis</keyword>
<dbReference type="Pfam" id="PF12890">
    <property type="entry name" value="DHOase"/>
    <property type="match status" value="1"/>
</dbReference>
<feature type="binding site" evidence="6">
    <location>
        <position position="305"/>
    </location>
    <ligand>
        <name>Zn(2+)</name>
        <dbReference type="ChEBI" id="CHEBI:29105"/>
        <label>1</label>
    </ligand>
</feature>
<comment type="caution">
    <text evidence="8">The sequence shown here is derived from an EMBL/GenBank/DDBJ whole genome shotgun (WGS) entry which is preliminary data.</text>
</comment>
<keyword evidence="6" id="KW-0862">Zinc</keyword>
<evidence type="ECO:0000259" key="7">
    <source>
        <dbReference type="Pfam" id="PF12890"/>
    </source>
</evidence>
<gene>
    <name evidence="6" type="primary">pyrC</name>
    <name evidence="8" type="ORF">A2311_00985</name>
</gene>
<protein>
    <recommendedName>
        <fullName evidence="6">Dihydroorotase</fullName>
        <shortName evidence="6">DHOase</shortName>
        <ecNumber evidence="6">3.5.2.3</ecNumber>
    </recommendedName>
</protein>
<dbReference type="Gene3D" id="2.30.40.10">
    <property type="entry name" value="Urease, subunit C, domain 1"/>
    <property type="match status" value="1"/>
</dbReference>
<dbReference type="PROSITE" id="PS00483">
    <property type="entry name" value="DIHYDROOROTASE_2"/>
    <property type="match status" value="1"/>
</dbReference>
<dbReference type="Proteomes" id="UP000178951">
    <property type="component" value="Unassembled WGS sequence"/>
</dbReference>
<dbReference type="InterPro" id="IPR011059">
    <property type="entry name" value="Metal-dep_hydrolase_composite"/>
</dbReference>
<dbReference type="SUPFAM" id="SSF51556">
    <property type="entry name" value="Metallo-dependent hydrolases"/>
    <property type="match status" value="1"/>
</dbReference>
<feature type="binding site" evidence="6">
    <location>
        <position position="309"/>
    </location>
    <ligand>
        <name>substrate</name>
    </ligand>
</feature>
<feature type="binding site" evidence="6">
    <location>
        <position position="61"/>
    </location>
    <ligand>
        <name>Zn(2+)</name>
        <dbReference type="ChEBI" id="CHEBI:29105"/>
        <label>1</label>
    </ligand>
</feature>
<comment type="similarity">
    <text evidence="2 6">Belongs to the metallo-dependent hydrolases superfamily. DHOase family. Class I DHOase subfamily.</text>
</comment>
<dbReference type="NCBIfam" id="TIGR00857">
    <property type="entry name" value="pyrC_multi"/>
    <property type="match status" value="1"/>
</dbReference>
<dbReference type="GO" id="GO:0008270">
    <property type="term" value="F:zinc ion binding"/>
    <property type="evidence" value="ECO:0007669"/>
    <property type="project" value="UniProtKB-UniRule"/>
</dbReference>
<dbReference type="GO" id="GO:0006145">
    <property type="term" value="P:purine nucleobase catabolic process"/>
    <property type="evidence" value="ECO:0007669"/>
    <property type="project" value="TreeGrafter"/>
</dbReference>
<dbReference type="PROSITE" id="PS00482">
    <property type="entry name" value="DIHYDROOROTASE_1"/>
    <property type="match status" value="1"/>
</dbReference>
<comment type="catalytic activity">
    <reaction evidence="6">
        <text>(S)-dihydroorotate + H2O = N-carbamoyl-L-aspartate + H(+)</text>
        <dbReference type="Rhea" id="RHEA:24296"/>
        <dbReference type="ChEBI" id="CHEBI:15377"/>
        <dbReference type="ChEBI" id="CHEBI:15378"/>
        <dbReference type="ChEBI" id="CHEBI:30864"/>
        <dbReference type="ChEBI" id="CHEBI:32814"/>
        <dbReference type="EC" id="3.5.2.3"/>
    </reaction>
</comment>
<feature type="binding site" evidence="6">
    <location>
        <begin position="63"/>
        <end position="65"/>
    </location>
    <ligand>
        <name>substrate</name>
    </ligand>
</feature>
<evidence type="ECO:0000256" key="1">
    <source>
        <dbReference type="ARBA" id="ARBA00002368"/>
    </source>
</evidence>
<dbReference type="CDD" id="cd01317">
    <property type="entry name" value="DHOase_IIa"/>
    <property type="match status" value="1"/>
</dbReference>
<dbReference type="STRING" id="1802583.A2311_00985"/>
<dbReference type="EC" id="3.5.2.3" evidence="6"/>
<keyword evidence="4 6" id="KW-0378">Hydrolase</keyword>
<dbReference type="InterPro" id="IPR050138">
    <property type="entry name" value="DHOase/Allantoinase_Hydrolase"/>
</dbReference>
<dbReference type="GO" id="GO:0004038">
    <property type="term" value="F:allantoinase activity"/>
    <property type="evidence" value="ECO:0007669"/>
    <property type="project" value="TreeGrafter"/>
</dbReference>
<dbReference type="InterPro" id="IPR002195">
    <property type="entry name" value="Dihydroorotase_CS"/>
</dbReference>
<evidence type="ECO:0000256" key="2">
    <source>
        <dbReference type="ARBA" id="ARBA00010286"/>
    </source>
</evidence>
<comment type="caution">
    <text evidence="6">Lacks conserved residue(s) required for the propagation of feature annotation.</text>
</comment>
<dbReference type="InterPro" id="IPR024403">
    <property type="entry name" value="DHOase_cat"/>
</dbReference>
<dbReference type="InterPro" id="IPR032466">
    <property type="entry name" value="Metal_Hydrolase"/>
</dbReference>
<name>A0A1F4TNM3_UNCSA</name>
<dbReference type="HAMAP" id="MF_00220_B">
    <property type="entry name" value="PyrC_classI_B"/>
    <property type="match status" value="1"/>
</dbReference>
<comment type="cofactor">
    <cofactor evidence="6">
        <name>Zn(2+)</name>
        <dbReference type="ChEBI" id="CHEBI:29105"/>
    </cofactor>
    <text evidence="6">Binds 2 Zn(2+) ions per subunit.</text>
</comment>
<dbReference type="PANTHER" id="PTHR43668">
    <property type="entry name" value="ALLANTOINASE"/>
    <property type="match status" value="1"/>
</dbReference>
<dbReference type="EMBL" id="MEUF01000047">
    <property type="protein sequence ID" value="OGC34217.1"/>
    <property type="molecule type" value="Genomic_DNA"/>
</dbReference>
<accession>A0A1F4TNM3</accession>
<dbReference type="GO" id="GO:0004151">
    <property type="term" value="F:dihydroorotase activity"/>
    <property type="evidence" value="ECO:0007669"/>
    <property type="project" value="UniProtKB-UniRule"/>
</dbReference>
<evidence type="ECO:0000256" key="6">
    <source>
        <dbReference type="HAMAP-Rule" id="MF_00220"/>
    </source>
</evidence>
<evidence type="ECO:0000256" key="4">
    <source>
        <dbReference type="ARBA" id="ARBA00022801"/>
    </source>
</evidence>
<feature type="binding site" evidence="6">
    <location>
        <position position="153"/>
    </location>
    <ligand>
        <name>Zn(2+)</name>
        <dbReference type="ChEBI" id="CHEBI:29105"/>
        <label>2</label>
    </ligand>
</feature>
<keyword evidence="3 6" id="KW-0479">Metal-binding</keyword>
<evidence type="ECO:0000313" key="9">
    <source>
        <dbReference type="Proteomes" id="UP000178951"/>
    </source>
</evidence>
<dbReference type="PANTHER" id="PTHR43668:SF2">
    <property type="entry name" value="ALLANTOINASE"/>
    <property type="match status" value="1"/>
</dbReference>
<sequence length="429" mass="45930">MTKILIKNGRVIDPQAGIDGLRDILLENGKVSRLGGHLSSPGAKIIEAKGMLVMPGLIDMHVHLRDPGRPDKETIASGTRAAALGGFTSICCMANTSPVMDNPAVVEYVLAKARQEGVVNVYPIAAVTKGLKGEEFAEMGRCAREGAIAFSDDGRPVMSAAMMRKALEYAKQFDKPIISHCEDINLSAGGSMNEGRVSTEIGLPGIPALAEEVMVARDIMMAKEYGRVHIAHVSTAGSVKLIKQAKQAGADISCETCPHYFSLTDEAIRSYDTAAKVNPPLRTKSDQQAIIKALKIGIIDVIATDHAPHTEEDKNVEFNLAATGLVGLETALALVLTRLVAKKTLTLKQLVERMSSNPAKILRFSHKGTLKPGSDADVIIVDPKAEWVVDEKKFASKGRNTPFKGWKLTGKVVHTIVGGSIVVKDGKLT</sequence>
<evidence type="ECO:0000256" key="5">
    <source>
        <dbReference type="ARBA" id="ARBA00022975"/>
    </source>
</evidence>
<proteinExistence type="inferred from homology"/>